<proteinExistence type="predicted"/>
<sequence>MYSITKEKVKILCKVCMGDIMSIAEVTKKMKKENNELTEKMLSIQNDQKKQYDSELKNKNILLEQTNEKLKMKIKRLEEEIFLLVKKEKLLTKVQAKSIEDHIKVH</sequence>
<feature type="coiled-coil region" evidence="1">
    <location>
        <begin position="27"/>
        <end position="87"/>
    </location>
</feature>
<comment type="caution">
    <text evidence="2">The sequence shown here is derived from an EMBL/GenBank/DDBJ whole genome shotgun (WGS) entry which is preliminary data.</text>
</comment>
<evidence type="ECO:0000256" key="1">
    <source>
        <dbReference type="SAM" id="Coils"/>
    </source>
</evidence>
<gene>
    <name evidence="2" type="ORF">WA026_022078</name>
</gene>
<evidence type="ECO:0000313" key="3">
    <source>
        <dbReference type="Proteomes" id="UP001431783"/>
    </source>
</evidence>
<reference evidence="2 3" key="1">
    <citation type="submission" date="2023-03" db="EMBL/GenBank/DDBJ databases">
        <title>Genome insight into feeding habits of ladybird beetles.</title>
        <authorList>
            <person name="Li H.-S."/>
            <person name="Huang Y.-H."/>
            <person name="Pang H."/>
        </authorList>
    </citation>
    <scope>NUCLEOTIDE SEQUENCE [LARGE SCALE GENOMIC DNA]</scope>
    <source>
        <strain evidence="2">SYSU_2023b</strain>
        <tissue evidence="2">Whole body</tissue>
    </source>
</reference>
<dbReference type="AlphaFoldDB" id="A0AAW1U781"/>
<accession>A0AAW1U781</accession>
<keyword evidence="3" id="KW-1185">Reference proteome</keyword>
<name>A0AAW1U781_9CUCU</name>
<evidence type="ECO:0000313" key="2">
    <source>
        <dbReference type="EMBL" id="KAK9878438.1"/>
    </source>
</evidence>
<keyword evidence="1" id="KW-0175">Coiled coil</keyword>
<protein>
    <submittedName>
        <fullName evidence="2">Uncharacterized protein</fullName>
    </submittedName>
</protein>
<dbReference type="Proteomes" id="UP001431783">
    <property type="component" value="Unassembled WGS sequence"/>
</dbReference>
<dbReference type="EMBL" id="JARQZJ010000048">
    <property type="protein sequence ID" value="KAK9878438.1"/>
    <property type="molecule type" value="Genomic_DNA"/>
</dbReference>
<organism evidence="2 3">
    <name type="scientific">Henosepilachna vigintioctopunctata</name>
    <dbReference type="NCBI Taxonomy" id="420089"/>
    <lineage>
        <taxon>Eukaryota</taxon>
        <taxon>Metazoa</taxon>
        <taxon>Ecdysozoa</taxon>
        <taxon>Arthropoda</taxon>
        <taxon>Hexapoda</taxon>
        <taxon>Insecta</taxon>
        <taxon>Pterygota</taxon>
        <taxon>Neoptera</taxon>
        <taxon>Endopterygota</taxon>
        <taxon>Coleoptera</taxon>
        <taxon>Polyphaga</taxon>
        <taxon>Cucujiformia</taxon>
        <taxon>Coccinelloidea</taxon>
        <taxon>Coccinellidae</taxon>
        <taxon>Epilachninae</taxon>
        <taxon>Epilachnini</taxon>
        <taxon>Henosepilachna</taxon>
    </lineage>
</organism>